<dbReference type="Pfam" id="PF06775">
    <property type="entry name" value="Seipin"/>
    <property type="match status" value="1"/>
</dbReference>
<dbReference type="InterPro" id="IPR009617">
    <property type="entry name" value="Seipin"/>
</dbReference>
<evidence type="ECO:0000313" key="9">
    <source>
        <dbReference type="EMBL" id="TFL06802.1"/>
    </source>
</evidence>
<dbReference type="PANTHER" id="PTHR21212:SF0">
    <property type="entry name" value="SEIPIN"/>
    <property type="match status" value="1"/>
</dbReference>
<dbReference type="OrthoDB" id="3990054at2759"/>
<dbReference type="STRING" id="1884261.A0A5C3QY23"/>
<feature type="chain" id="PRO_5022689026" description="Adipose-regulatory protein-domain-containing protein" evidence="8">
    <location>
        <begin position="25"/>
        <end position="214"/>
    </location>
</feature>
<evidence type="ECO:0008006" key="11">
    <source>
        <dbReference type="Google" id="ProtNLM"/>
    </source>
</evidence>
<accession>A0A5C3QY23</accession>
<evidence type="ECO:0000256" key="7">
    <source>
        <dbReference type="SAM" id="Phobius"/>
    </source>
</evidence>
<keyword evidence="10" id="KW-1185">Reference proteome</keyword>
<comment type="subcellular location">
    <subcellularLocation>
        <location evidence="1">Endoplasmic reticulum membrane</location>
        <topology evidence="1">Multi-pass membrane protein</topology>
    </subcellularLocation>
</comment>
<feature type="signal peptide" evidence="8">
    <location>
        <begin position="1"/>
        <end position="24"/>
    </location>
</feature>
<keyword evidence="3" id="KW-0256">Endoplasmic reticulum</keyword>
<keyword evidence="8" id="KW-0732">Signal</keyword>
<sequence>PQLSALIVFLLTIPLLLFLSTAAGLSVWKNVARGWQEPVFLKYGDGGLPYDEIYLSSLSPLQPYDVSLHLNVPYCESNIALGNFMATLEVRTTSNKTIASLRRPAIVTAPMSSYSWIFSSSSTSLTIPLLSAYAFGTPSVIISMKLGRQDRWATLGDGQGRELRVISAELRGLVHHSGIRGIGTRFPITFGVLASVAFLVISSMTLMLCLAPLL</sequence>
<evidence type="ECO:0000256" key="4">
    <source>
        <dbReference type="ARBA" id="ARBA00022989"/>
    </source>
</evidence>
<feature type="non-terminal residue" evidence="9">
    <location>
        <position position="1"/>
    </location>
</feature>
<protein>
    <recommendedName>
        <fullName evidence="11">Adipose-regulatory protein-domain-containing protein</fullName>
    </recommendedName>
</protein>
<keyword evidence="5" id="KW-0443">Lipid metabolism</keyword>
<evidence type="ECO:0000256" key="8">
    <source>
        <dbReference type="SAM" id="SignalP"/>
    </source>
</evidence>
<feature type="non-terminal residue" evidence="9">
    <location>
        <position position="214"/>
    </location>
</feature>
<gene>
    <name evidence="9" type="ORF">BDV98DRAFT_476367</name>
</gene>
<dbReference type="EMBL" id="ML178815">
    <property type="protein sequence ID" value="TFL06802.1"/>
    <property type="molecule type" value="Genomic_DNA"/>
</dbReference>
<evidence type="ECO:0000313" key="10">
    <source>
        <dbReference type="Proteomes" id="UP000305067"/>
    </source>
</evidence>
<evidence type="ECO:0000256" key="2">
    <source>
        <dbReference type="ARBA" id="ARBA00022692"/>
    </source>
</evidence>
<dbReference type="AlphaFoldDB" id="A0A5C3QY23"/>
<name>A0A5C3QY23_9AGAR</name>
<proteinExistence type="predicted"/>
<keyword evidence="4 7" id="KW-1133">Transmembrane helix</keyword>
<evidence type="ECO:0000256" key="6">
    <source>
        <dbReference type="ARBA" id="ARBA00023136"/>
    </source>
</evidence>
<evidence type="ECO:0000256" key="1">
    <source>
        <dbReference type="ARBA" id="ARBA00004477"/>
    </source>
</evidence>
<dbReference type="Proteomes" id="UP000305067">
    <property type="component" value="Unassembled WGS sequence"/>
</dbReference>
<feature type="transmembrane region" description="Helical" evidence="7">
    <location>
        <begin position="190"/>
        <end position="213"/>
    </location>
</feature>
<keyword evidence="6 7" id="KW-0472">Membrane</keyword>
<reference evidence="9 10" key="1">
    <citation type="journal article" date="2019" name="Nat. Ecol. Evol.">
        <title>Megaphylogeny resolves global patterns of mushroom evolution.</title>
        <authorList>
            <person name="Varga T."/>
            <person name="Krizsan K."/>
            <person name="Foldi C."/>
            <person name="Dima B."/>
            <person name="Sanchez-Garcia M."/>
            <person name="Sanchez-Ramirez S."/>
            <person name="Szollosi G.J."/>
            <person name="Szarkandi J.G."/>
            <person name="Papp V."/>
            <person name="Albert L."/>
            <person name="Andreopoulos W."/>
            <person name="Angelini C."/>
            <person name="Antonin V."/>
            <person name="Barry K.W."/>
            <person name="Bougher N.L."/>
            <person name="Buchanan P."/>
            <person name="Buyck B."/>
            <person name="Bense V."/>
            <person name="Catcheside P."/>
            <person name="Chovatia M."/>
            <person name="Cooper J."/>
            <person name="Damon W."/>
            <person name="Desjardin D."/>
            <person name="Finy P."/>
            <person name="Geml J."/>
            <person name="Haridas S."/>
            <person name="Hughes K."/>
            <person name="Justo A."/>
            <person name="Karasinski D."/>
            <person name="Kautmanova I."/>
            <person name="Kiss B."/>
            <person name="Kocsube S."/>
            <person name="Kotiranta H."/>
            <person name="LaButti K.M."/>
            <person name="Lechner B.E."/>
            <person name="Liimatainen K."/>
            <person name="Lipzen A."/>
            <person name="Lukacs Z."/>
            <person name="Mihaltcheva S."/>
            <person name="Morgado L.N."/>
            <person name="Niskanen T."/>
            <person name="Noordeloos M.E."/>
            <person name="Ohm R.A."/>
            <person name="Ortiz-Santana B."/>
            <person name="Ovrebo C."/>
            <person name="Racz N."/>
            <person name="Riley R."/>
            <person name="Savchenko A."/>
            <person name="Shiryaev A."/>
            <person name="Soop K."/>
            <person name="Spirin V."/>
            <person name="Szebenyi C."/>
            <person name="Tomsovsky M."/>
            <person name="Tulloss R.E."/>
            <person name="Uehling J."/>
            <person name="Grigoriev I.V."/>
            <person name="Vagvolgyi C."/>
            <person name="Papp T."/>
            <person name="Martin F.M."/>
            <person name="Miettinen O."/>
            <person name="Hibbett D.S."/>
            <person name="Nagy L.G."/>
        </authorList>
    </citation>
    <scope>NUCLEOTIDE SEQUENCE [LARGE SCALE GENOMIC DNA]</scope>
    <source>
        <strain evidence="9 10">CBS 309.79</strain>
    </source>
</reference>
<dbReference type="GO" id="GO:0006629">
    <property type="term" value="P:lipid metabolic process"/>
    <property type="evidence" value="ECO:0007669"/>
    <property type="project" value="UniProtKB-KW"/>
</dbReference>
<dbReference type="PANTHER" id="PTHR21212">
    <property type="entry name" value="BERNARDINELLI-SEIP CONGENITAL LIPODYSTROPHY 2 HOMOLOG BSCL2 PROTEIN"/>
    <property type="match status" value="1"/>
</dbReference>
<evidence type="ECO:0000256" key="3">
    <source>
        <dbReference type="ARBA" id="ARBA00022824"/>
    </source>
</evidence>
<dbReference type="GO" id="GO:0005789">
    <property type="term" value="C:endoplasmic reticulum membrane"/>
    <property type="evidence" value="ECO:0007669"/>
    <property type="project" value="UniProtKB-SubCell"/>
</dbReference>
<dbReference type="CDD" id="cd23995">
    <property type="entry name" value="Seipin_BSCL2_like"/>
    <property type="match status" value="1"/>
</dbReference>
<organism evidence="9 10">
    <name type="scientific">Pterulicium gracile</name>
    <dbReference type="NCBI Taxonomy" id="1884261"/>
    <lineage>
        <taxon>Eukaryota</taxon>
        <taxon>Fungi</taxon>
        <taxon>Dikarya</taxon>
        <taxon>Basidiomycota</taxon>
        <taxon>Agaricomycotina</taxon>
        <taxon>Agaricomycetes</taxon>
        <taxon>Agaricomycetidae</taxon>
        <taxon>Agaricales</taxon>
        <taxon>Pleurotineae</taxon>
        <taxon>Pterulaceae</taxon>
        <taxon>Pterulicium</taxon>
    </lineage>
</organism>
<evidence type="ECO:0000256" key="5">
    <source>
        <dbReference type="ARBA" id="ARBA00023098"/>
    </source>
</evidence>
<dbReference type="GO" id="GO:0140042">
    <property type="term" value="P:lipid droplet formation"/>
    <property type="evidence" value="ECO:0007669"/>
    <property type="project" value="UniProtKB-ARBA"/>
</dbReference>
<keyword evidence="2 7" id="KW-0812">Transmembrane</keyword>